<evidence type="ECO:0000256" key="1">
    <source>
        <dbReference type="SAM" id="MobiDB-lite"/>
    </source>
</evidence>
<feature type="region of interest" description="Disordered" evidence="1">
    <location>
        <begin position="1"/>
        <end position="36"/>
    </location>
</feature>
<gene>
    <name evidence="2" type="ORF">QRT04_15520</name>
</gene>
<dbReference type="RefSeq" id="WP_289456508.1">
    <property type="nucleotide sequence ID" value="NZ_JAUCGQ010000003.1"/>
</dbReference>
<keyword evidence="3" id="KW-1185">Reference proteome</keyword>
<dbReference type="SUPFAM" id="SSF81301">
    <property type="entry name" value="Nucleotidyltransferase"/>
    <property type="match status" value="1"/>
</dbReference>
<proteinExistence type="predicted"/>
<dbReference type="EMBL" id="JAUCGQ010000003">
    <property type="protein sequence ID" value="MDM7856347.1"/>
    <property type="molecule type" value="Genomic_DNA"/>
</dbReference>
<feature type="compositionally biased region" description="Low complexity" evidence="1">
    <location>
        <begin position="1"/>
        <end position="15"/>
    </location>
</feature>
<sequence length="234" mass="24722">MTSDAAPSTPAAADPEPVASSLGAAPRGAAERSARHDERAALHDALRLVAVALTDAGLPFALVGGYAAWARGASEPSHDVDFAILEEDVARAQEAITAAGLELHDPPENWLFKAYHQGALVDVLFRMVGEPVTRELLASTDEIEVLAVRMPVLDATAIVSAKLRVLGEHACDFSRLLGIVRAVREQLDWPRVRDEVGANPYARAFLYLADELGIADRDGSGERVAAGGDVGAQA</sequence>
<dbReference type="Proteomes" id="UP001529338">
    <property type="component" value="Unassembled WGS sequence"/>
</dbReference>
<dbReference type="Gene3D" id="3.30.460.40">
    <property type="match status" value="1"/>
</dbReference>
<comment type="caution">
    <text evidence="2">The sequence shown here is derived from an EMBL/GenBank/DDBJ whole genome shotgun (WGS) entry which is preliminary data.</text>
</comment>
<accession>A0ABT7SJI9</accession>
<dbReference type="InterPro" id="IPR043519">
    <property type="entry name" value="NT_sf"/>
</dbReference>
<evidence type="ECO:0000313" key="3">
    <source>
        <dbReference type="Proteomes" id="UP001529338"/>
    </source>
</evidence>
<evidence type="ECO:0000313" key="2">
    <source>
        <dbReference type="EMBL" id="MDM7856347.1"/>
    </source>
</evidence>
<protein>
    <recommendedName>
        <fullName evidence="4">Nucleotidyltransferase family protein</fullName>
    </recommendedName>
</protein>
<reference evidence="2 3" key="1">
    <citation type="submission" date="2023-06" db="EMBL/GenBank/DDBJ databases">
        <title>Cellulomonas sp. MW4 Whole genome sequence.</title>
        <authorList>
            <person name="Park S."/>
        </authorList>
    </citation>
    <scope>NUCLEOTIDE SEQUENCE [LARGE SCALE GENOMIC DNA]</scope>
    <source>
        <strain evidence="2 3">MW4</strain>
    </source>
</reference>
<organism evidence="2 3">
    <name type="scientific">Cellulomonas alba</name>
    <dbReference type="NCBI Taxonomy" id="3053467"/>
    <lineage>
        <taxon>Bacteria</taxon>
        <taxon>Bacillati</taxon>
        <taxon>Actinomycetota</taxon>
        <taxon>Actinomycetes</taxon>
        <taxon>Micrococcales</taxon>
        <taxon>Cellulomonadaceae</taxon>
        <taxon>Cellulomonas</taxon>
    </lineage>
</organism>
<name>A0ABT7SJI9_9CELL</name>
<evidence type="ECO:0008006" key="4">
    <source>
        <dbReference type="Google" id="ProtNLM"/>
    </source>
</evidence>